<gene>
    <name evidence="2" type="ORF">GMBLW1_11960</name>
</gene>
<feature type="transmembrane region" description="Helical" evidence="1">
    <location>
        <begin position="118"/>
        <end position="137"/>
    </location>
</feature>
<feature type="transmembrane region" description="Helical" evidence="1">
    <location>
        <begin position="240"/>
        <end position="260"/>
    </location>
</feature>
<name>A0A6C2YN07_9BACT</name>
<keyword evidence="3" id="KW-1185">Reference proteome</keyword>
<proteinExistence type="predicted"/>
<accession>A0A6C2YN07</accession>
<organism evidence="2">
    <name type="scientific">Tuwongella immobilis</name>
    <dbReference type="NCBI Taxonomy" id="692036"/>
    <lineage>
        <taxon>Bacteria</taxon>
        <taxon>Pseudomonadati</taxon>
        <taxon>Planctomycetota</taxon>
        <taxon>Planctomycetia</taxon>
        <taxon>Gemmatales</taxon>
        <taxon>Gemmataceae</taxon>
        <taxon>Tuwongella</taxon>
    </lineage>
</organism>
<feature type="transmembrane region" description="Helical" evidence="1">
    <location>
        <begin position="149"/>
        <end position="170"/>
    </location>
</feature>
<reference evidence="2" key="1">
    <citation type="submission" date="2019-04" db="EMBL/GenBank/DDBJ databases">
        <authorList>
            <consortium name="Science for Life Laboratories"/>
        </authorList>
    </citation>
    <scope>NUCLEOTIDE SEQUENCE</scope>
    <source>
        <strain evidence="2">MBLW1</strain>
    </source>
</reference>
<feature type="transmembrane region" description="Helical" evidence="1">
    <location>
        <begin position="93"/>
        <end position="111"/>
    </location>
</feature>
<dbReference type="EMBL" id="LR593887">
    <property type="protein sequence ID" value="VTS02381.1"/>
    <property type="molecule type" value="Genomic_DNA"/>
</dbReference>
<evidence type="ECO:0000313" key="2">
    <source>
        <dbReference type="EMBL" id="VIP02764.1"/>
    </source>
</evidence>
<sequence>MQRYCVKCQRMFTGHMLCPRCGVQLVDPTLPVAIQPRLIKTKRPEIAQYPIWLRILLGTVLILLLSRGVNLLVMVCMNWVVRGWVTDDSLVRLVSEQVSLVVAVLFGALIAGTGHARGIQLGLLMGIIGAFLLHLMPLPITSPALSGQFMLGVESTVLGLIGGAVGRAVWKPFPAIDVPLIVLAPPEPVDRLAWIRTVPWLKLIPAVAASVWITLNAEAIRSWFFYLALSPDSRLSYLEIHFITWEIPTFALFLGAAWVASRTKRGVTNGLLVGGLVGVLVIFGYLTQGANKFDAFKVWLSALDSIGDDAPTLTPNLMLFILGSSLSAGLIGGWLGSELFLPRTAQVRIRVLD</sequence>
<dbReference type="KEGG" id="tim:GMBLW1_11960"/>
<protein>
    <submittedName>
        <fullName evidence="2">Uncharacterized protein</fullName>
    </submittedName>
</protein>
<evidence type="ECO:0000313" key="3">
    <source>
        <dbReference type="Proteomes" id="UP000464378"/>
    </source>
</evidence>
<dbReference type="EMBL" id="LR586016">
    <property type="protein sequence ID" value="VIP02764.1"/>
    <property type="molecule type" value="Genomic_DNA"/>
</dbReference>
<keyword evidence="1" id="KW-1133">Transmembrane helix</keyword>
<keyword evidence="1" id="KW-0812">Transmembrane</keyword>
<dbReference type="AlphaFoldDB" id="A0A6C2YN07"/>
<feature type="transmembrane region" description="Helical" evidence="1">
    <location>
        <begin position="51"/>
        <end position="81"/>
    </location>
</feature>
<feature type="transmembrane region" description="Helical" evidence="1">
    <location>
        <begin position="200"/>
        <end position="220"/>
    </location>
</feature>
<keyword evidence="1" id="KW-0472">Membrane</keyword>
<evidence type="ECO:0000256" key="1">
    <source>
        <dbReference type="SAM" id="Phobius"/>
    </source>
</evidence>
<feature type="transmembrane region" description="Helical" evidence="1">
    <location>
        <begin position="317"/>
        <end position="341"/>
    </location>
</feature>
<dbReference type="Proteomes" id="UP000464378">
    <property type="component" value="Chromosome"/>
</dbReference>
<feature type="transmembrane region" description="Helical" evidence="1">
    <location>
        <begin position="267"/>
        <end position="286"/>
    </location>
</feature>
<dbReference type="InParanoid" id="A0A6C2YN07"/>
<dbReference type="RefSeq" id="WP_162657903.1">
    <property type="nucleotide sequence ID" value="NZ_LR593887.1"/>
</dbReference>